<name>A0A084INU1_SALHC</name>
<gene>
    <name evidence="2" type="ORF">C41B8_05718</name>
</gene>
<keyword evidence="3" id="KW-1185">Reference proteome</keyword>
<proteinExistence type="predicted"/>
<reference evidence="2 3" key="1">
    <citation type="submission" date="2013-03" db="EMBL/GenBank/DDBJ databases">
        <title>Salinisphaera hydrothermalis C41B8 Genome Sequencing.</title>
        <authorList>
            <person name="Li C."/>
            <person name="Lai Q."/>
            <person name="Shao Z."/>
        </authorList>
    </citation>
    <scope>NUCLEOTIDE SEQUENCE [LARGE SCALE GENOMIC DNA]</scope>
    <source>
        <strain evidence="2 3">C41B8</strain>
    </source>
</reference>
<dbReference type="Proteomes" id="UP000028302">
    <property type="component" value="Unassembled WGS sequence"/>
</dbReference>
<dbReference type="STRING" id="1304275.C41B8_05718"/>
<evidence type="ECO:0000313" key="2">
    <source>
        <dbReference type="EMBL" id="KEZ78375.1"/>
    </source>
</evidence>
<dbReference type="EMBL" id="APNK01000005">
    <property type="protein sequence ID" value="KEZ78375.1"/>
    <property type="molecule type" value="Genomic_DNA"/>
</dbReference>
<dbReference type="AlphaFoldDB" id="A0A084INU1"/>
<feature type="region of interest" description="Disordered" evidence="1">
    <location>
        <begin position="1"/>
        <end position="26"/>
    </location>
</feature>
<accession>A0A084INU1</accession>
<protein>
    <submittedName>
        <fullName evidence="2">Uncharacterized protein</fullName>
    </submittedName>
</protein>
<organism evidence="2 3">
    <name type="scientific">Salinisphaera hydrothermalis (strain C41B8)</name>
    <dbReference type="NCBI Taxonomy" id="1304275"/>
    <lineage>
        <taxon>Bacteria</taxon>
        <taxon>Pseudomonadati</taxon>
        <taxon>Pseudomonadota</taxon>
        <taxon>Gammaproteobacteria</taxon>
        <taxon>Salinisphaerales</taxon>
        <taxon>Salinisphaeraceae</taxon>
        <taxon>Salinisphaera</taxon>
    </lineage>
</organism>
<sequence length="278" mass="30242">MDEPVPPVEPELSPLEELPEPLDEDLEPDDERFVAVDLAVDDFDRLEVDLAPDVRFLVPVVLLVELALRVDLPVPELLVLARFELVFLGELLRVEVLVVDVLPEAARDEEDFEVDAFDVPDFVLLLARDFEVPVEVLDFVPPLAPDDLAEPPERAPVLARVVLVRFLAVEPPLVLAVPLLALDELLLVAGGVVLAGTASAASCAASRTLEAVCSTACSAVFSALSAWRVTSARAFSAARAAASWAASLICSTRVSVPPRLSRIWVETSRRVFSRIDRL</sequence>
<evidence type="ECO:0000313" key="3">
    <source>
        <dbReference type="Proteomes" id="UP000028302"/>
    </source>
</evidence>
<comment type="caution">
    <text evidence="2">The sequence shown here is derived from an EMBL/GenBank/DDBJ whole genome shotgun (WGS) entry which is preliminary data.</text>
</comment>
<evidence type="ECO:0000256" key="1">
    <source>
        <dbReference type="SAM" id="MobiDB-lite"/>
    </source>
</evidence>
<feature type="compositionally biased region" description="Acidic residues" evidence="1">
    <location>
        <begin position="17"/>
        <end position="26"/>
    </location>
</feature>